<reference evidence="1" key="1">
    <citation type="submission" date="2018-05" db="EMBL/GenBank/DDBJ databases">
        <authorList>
            <person name="Lanie J.A."/>
            <person name="Ng W.-L."/>
            <person name="Kazmierczak K.M."/>
            <person name="Andrzejewski T.M."/>
            <person name="Davidsen T.M."/>
            <person name="Wayne K.J."/>
            <person name="Tettelin H."/>
            <person name="Glass J.I."/>
            <person name="Rusch D."/>
            <person name="Podicherti R."/>
            <person name="Tsui H.-C.T."/>
            <person name="Winkler M.E."/>
        </authorList>
    </citation>
    <scope>NUCLEOTIDE SEQUENCE</scope>
</reference>
<dbReference type="EMBL" id="UINC01003124">
    <property type="protein sequence ID" value="SVA03560.1"/>
    <property type="molecule type" value="Genomic_DNA"/>
</dbReference>
<gene>
    <name evidence="1" type="ORF">METZ01_LOCUS56414</name>
</gene>
<name>A0A381SHM6_9ZZZZ</name>
<organism evidence="1">
    <name type="scientific">marine metagenome</name>
    <dbReference type="NCBI Taxonomy" id="408172"/>
    <lineage>
        <taxon>unclassified sequences</taxon>
        <taxon>metagenomes</taxon>
        <taxon>ecological metagenomes</taxon>
    </lineage>
</organism>
<accession>A0A381SHM6</accession>
<dbReference type="AlphaFoldDB" id="A0A381SHM6"/>
<sequence length="28" mass="3209">MFSLLLMKLPLLAVLPPQLPVIYLIQIM</sequence>
<proteinExistence type="predicted"/>
<evidence type="ECO:0000313" key="1">
    <source>
        <dbReference type="EMBL" id="SVA03560.1"/>
    </source>
</evidence>
<protein>
    <submittedName>
        <fullName evidence="1">Uncharacterized protein</fullName>
    </submittedName>
</protein>